<name>C6LEG2_9FIRM</name>
<reference evidence="2" key="1">
    <citation type="submission" date="2009-07" db="EMBL/GenBank/DDBJ databases">
        <authorList>
            <person name="Weinstock G."/>
            <person name="Sodergren E."/>
            <person name="Clifton S."/>
            <person name="Fulton L."/>
            <person name="Fulton B."/>
            <person name="Courtney L."/>
            <person name="Fronick C."/>
            <person name="Harrison M."/>
            <person name="Strong C."/>
            <person name="Farmer C."/>
            <person name="Delahaunty K."/>
            <person name="Markovic C."/>
            <person name="Hall O."/>
            <person name="Minx P."/>
            <person name="Tomlinson C."/>
            <person name="Mitreva M."/>
            <person name="Nelson J."/>
            <person name="Hou S."/>
            <person name="Wollam A."/>
            <person name="Pepin K.H."/>
            <person name="Johnson M."/>
            <person name="Bhonagiri V."/>
            <person name="Nash W.E."/>
            <person name="Warren W."/>
            <person name="Chinwalla A."/>
            <person name="Mardis E.R."/>
            <person name="Wilson R.K."/>
        </authorList>
    </citation>
    <scope>NUCLEOTIDE SEQUENCE [LARGE SCALE GENOMIC DNA]</scope>
    <source>
        <strain evidence="2">DSM 14469</strain>
    </source>
</reference>
<feature type="region of interest" description="Disordered" evidence="1">
    <location>
        <begin position="223"/>
        <end position="336"/>
    </location>
</feature>
<accession>C6LEG2</accession>
<organism evidence="2 3">
    <name type="scientific">Marvinbryantia formatexigens DSM 14469</name>
    <dbReference type="NCBI Taxonomy" id="478749"/>
    <lineage>
        <taxon>Bacteria</taxon>
        <taxon>Bacillati</taxon>
        <taxon>Bacillota</taxon>
        <taxon>Clostridia</taxon>
        <taxon>Lachnospirales</taxon>
        <taxon>Lachnospiraceae</taxon>
        <taxon>Marvinbryantia</taxon>
    </lineage>
</organism>
<comment type="caution">
    <text evidence="2">The sequence shown here is derived from an EMBL/GenBank/DDBJ whole genome shotgun (WGS) entry which is preliminary data.</text>
</comment>
<evidence type="ECO:0008006" key="4">
    <source>
        <dbReference type="Google" id="ProtNLM"/>
    </source>
</evidence>
<evidence type="ECO:0000313" key="3">
    <source>
        <dbReference type="Proteomes" id="UP000005561"/>
    </source>
</evidence>
<dbReference type="AlphaFoldDB" id="C6LEG2"/>
<feature type="compositionally biased region" description="Acidic residues" evidence="1">
    <location>
        <begin position="303"/>
        <end position="316"/>
    </location>
</feature>
<dbReference type="RefSeq" id="WP_006861805.1">
    <property type="nucleotide sequence ID" value="NZ_ACCL02000008.1"/>
</dbReference>
<dbReference type="eggNOG" id="COG1361">
    <property type="taxonomic scope" value="Bacteria"/>
</dbReference>
<dbReference type="Proteomes" id="UP000005561">
    <property type="component" value="Unassembled WGS sequence"/>
</dbReference>
<feature type="compositionally biased region" description="Low complexity" evidence="1">
    <location>
        <begin position="233"/>
        <end position="302"/>
    </location>
</feature>
<dbReference type="STRING" id="168384.SAMN05660368_00375"/>
<dbReference type="OrthoDB" id="1827276at2"/>
<evidence type="ECO:0000256" key="1">
    <source>
        <dbReference type="SAM" id="MobiDB-lite"/>
    </source>
</evidence>
<dbReference type="EMBL" id="ACCL02000008">
    <property type="protein sequence ID" value="EET60945.1"/>
    <property type="molecule type" value="Genomic_DNA"/>
</dbReference>
<proteinExistence type="predicted"/>
<sequence length="656" mass="71371">MRENTRPRRAGRLRWTKKTQSGRAAGLLLAALLALPCSAQAVYETADVCFAADTEAVQRADVEAAEEACHVVADAESVQRAGVEAAADARAVYARHAGLEIDTQHVYENMQTSYAQGYIPVVENDTVHLVVPFLANGSLKGERLSAGLSMTDNAPFVYANFQKEIKKEVYFFEERTEVYLFQCDITLKKARKNGQYPVTVYASGYTEEGIAVRESCRLYITITDRTDDGGQKPGQPGTQPDTEPEQPDTQPGQPGTQPDTEPEQPDTQPQPEQPGTQPDTEPEQPGQPGTQPDTQPGQPDTQPDTEPEQPDTEEPPTEPVSEDPSALSAGDGYVGGGAGGYGGGDYGGGTAETEKIYHQPKMLLESYSLSGQRIRAGQKKEFEAVFINKSRSDSIYNLKVTLKPADSGLTLSKSSFYFDRVAPQETITLSAWAEAAADASPGGQTITFSFEYENEKGTVYSAEEEVFLEVSQPAQAQLAGFSIASEVYSQETVESAVQIRNTGKTAIYRAHIRLEAPGLFATEELDAGTVEAGAAFEGSMRIYVGNKNMESIAQYDAQAGEDAYGQTAGTLTLTYEDAYGETYTQTQEFTTFIEEPQVVELTAEKEEEQKNGWYGAVLVSLTLLFLLTVAILAVRLKRSRDRVADLLALQKREQSG</sequence>
<gene>
    <name evidence="2" type="ORF">BRYFOR_07011</name>
</gene>
<keyword evidence="3" id="KW-1185">Reference proteome</keyword>
<evidence type="ECO:0000313" key="2">
    <source>
        <dbReference type="EMBL" id="EET60945.1"/>
    </source>
</evidence>
<protein>
    <recommendedName>
        <fullName evidence="4">CARDB domain-containing protein</fullName>
    </recommendedName>
</protein>
<dbReference type="PANTHER" id="PTHR35902">
    <property type="entry name" value="S-LAYER DOMAIN-LIKE PROTEIN-RELATED"/>
    <property type="match status" value="1"/>
</dbReference>